<reference evidence="1 2" key="1">
    <citation type="submission" date="2018-08" db="EMBL/GenBank/DDBJ databases">
        <title>A genome reference for cultivated species of the human gut microbiota.</title>
        <authorList>
            <person name="Zou Y."/>
            <person name="Xue W."/>
            <person name="Luo G."/>
        </authorList>
    </citation>
    <scope>NUCLEOTIDE SEQUENCE [LARGE SCALE GENOMIC DNA]</scope>
    <source>
        <strain evidence="1 2">OM06-2</strain>
    </source>
</reference>
<accession>A0A3E4Z601</accession>
<organism evidence="1 2">
    <name type="scientific">Phocaeicola plebeius</name>
    <dbReference type="NCBI Taxonomy" id="310297"/>
    <lineage>
        <taxon>Bacteria</taxon>
        <taxon>Pseudomonadati</taxon>
        <taxon>Bacteroidota</taxon>
        <taxon>Bacteroidia</taxon>
        <taxon>Bacteroidales</taxon>
        <taxon>Bacteroidaceae</taxon>
        <taxon>Phocaeicola</taxon>
    </lineage>
</organism>
<protein>
    <submittedName>
        <fullName evidence="1">TIR domain-containing protein</fullName>
    </submittedName>
</protein>
<gene>
    <name evidence="1" type="ORF">DXB87_12240</name>
</gene>
<name>A0A3E4Z601_9BACT</name>
<dbReference type="SUPFAM" id="SSF52200">
    <property type="entry name" value="Toll/Interleukin receptor TIR domain"/>
    <property type="match status" value="1"/>
</dbReference>
<sequence>MSIYYRKQNYRDMIFKKNLHLKHISEKLFEVMPKNFSFKDFLSAFKECYPCQWEDIVRYCKEKKNDFYRRSRKGLRTVPYYTPEQYLKHTVHMRSLSKYLNEQDRNNKYASLVLKGQEKKRRRNDKLASNLVFVQEVCPPYIKQLIKSYFKTRKSSPLDINARYLILLEATQFRCNETIEFLNKINACEKNDDLREMAFYSLQRLGENPWLSKKRKGKRRLSMLKPIDVQKNPTELIQLIYSNQHMLYQEYDVFLSHSSLDANELLQLKVLLNQQGKTVYIDWVNDRVMLNRQNQNHDTWKALELRMDQSKTLLYVMTDNSIKSPCTEREVMYFKNASKSVKVYKPHPVSLPTPIYLDGCDFITEKQLHNL</sequence>
<dbReference type="Proteomes" id="UP000260814">
    <property type="component" value="Unassembled WGS sequence"/>
</dbReference>
<evidence type="ECO:0000313" key="2">
    <source>
        <dbReference type="Proteomes" id="UP000260814"/>
    </source>
</evidence>
<dbReference type="Gene3D" id="3.40.50.10140">
    <property type="entry name" value="Toll/interleukin-1 receptor homology (TIR) domain"/>
    <property type="match status" value="1"/>
</dbReference>
<comment type="caution">
    <text evidence="1">The sequence shown here is derived from an EMBL/GenBank/DDBJ whole genome shotgun (WGS) entry which is preliminary data.</text>
</comment>
<evidence type="ECO:0000313" key="1">
    <source>
        <dbReference type="EMBL" id="RGM88722.1"/>
    </source>
</evidence>
<dbReference type="AlphaFoldDB" id="A0A3E4Z601"/>
<proteinExistence type="predicted"/>
<dbReference type="InterPro" id="IPR035897">
    <property type="entry name" value="Toll_tir_struct_dom_sf"/>
</dbReference>
<dbReference type="EMBL" id="QSTW01000017">
    <property type="protein sequence ID" value="RGM88722.1"/>
    <property type="molecule type" value="Genomic_DNA"/>
</dbReference>